<organism evidence="2 3">
    <name type="scientific">Zizania palustris</name>
    <name type="common">Northern wild rice</name>
    <dbReference type="NCBI Taxonomy" id="103762"/>
    <lineage>
        <taxon>Eukaryota</taxon>
        <taxon>Viridiplantae</taxon>
        <taxon>Streptophyta</taxon>
        <taxon>Embryophyta</taxon>
        <taxon>Tracheophyta</taxon>
        <taxon>Spermatophyta</taxon>
        <taxon>Magnoliopsida</taxon>
        <taxon>Liliopsida</taxon>
        <taxon>Poales</taxon>
        <taxon>Poaceae</taxon>
        <taxon>BOP clade</taxon>
        <taxon>Oryzoideae</taxon>
        <taxon>Oryzeae</taxon>
        <taxon>Zizaniinae</taxon>
        <taxon>Zizania</taxon>
    </lineage>
</organism>
<accession>A0A8J5SLV4</accession>
<dbReference type="Proteomes" id="UP000729402">
    <property type="component" value="Unassembled WGS sequence"/>
</dbReference>
<dbReference type="PANTHER" id="PTHR47340">
    <property type="entry name" value="DUPLICATED HOMEODOMAIN-LIKE SUPERFAMILY PROTEIN"/>
    <property type="match status" value="1"/>
</dbReference>
<keyword evidence="3" id="KW-1185">Reference proteome</keyword>
<dbReference type="OrthoDB" id="10258692at2759"/>
<protein>
    <submittedName>
        <fullName evidence="2">Uncharacterized protein</fullName>
    </submittedName>
</protein>
<gene>
    <name evidence="2" type="ORF">GUJ93_ZPchr0005g15601</name>
</gene>
<feature type="region of interest" description="Disordered" evidence="1">
    <location>
        <begin position="109"/>
        <end position="143"/>
    </location>
</feature>
<evidence type="ECO:0000313" key="2">
    <source>
        <dbReference type="EMBL" id="KAG8067027.1"/>
    </source>
</evidence>
<comment type="caution">
    <text evidence="2">The sequence shown here is derived from an EMBL/GenBank/DDBJ whole genome shotgun (WGS) entry which is preliminary data.</text>
</comment>
<reference evidence="2" key="2">
    <citation type="submission" date="2021-02" db="EMBL/GenBank/DDBJ databases">
        <authorList>
            <person name="Kimball J.A."/>
            <person name="Haas M.W."/>
            <person name="Macchietto M."/>
            <person name="Kono T."/>
            <person name="Duquette J."/>
            <person name="Shao M."/>
        </authorList>
    </citation>
    <scope>NUCLEOTIDE SEQUENCE</scope>
    <source>
        <tissue evidence="2">Fresh leaf tissue</tissue>
    </source>
</reference>
<sequence length="292" mass="31429">MFHNVNGYMQQRRNNHLASEESVLSESAVTGPAGISQLDQFTVSKFQNGRSSGLGLLNANIGVLSTGNREEAREGLLNPCPLKASAENEDQRKRPGDVKLFGQILSSHQSSLQNSGSSSHGTKSKPPSPKVDSSTGRLLSNSRDRLVYSSRSPIIAQLGLDERAMSYDHFDGRPVQPESMVMVAKCQRSSAGVPFYSPKNGRLGVLAEYQQPSMQMLPSDQKLLESFADLQKRKGIELISGFQQPGKGSRLGGAGILVNGVSDPVAALKAQYGPGSNILSNDVDTWKDIGSR</sequence>
<evidence type="ECO:0000313" key="3">
    <source>
        <dbReference type="Proteomes" id="UP000729402"/>
    </source>
</evidence>
<name>A0A8J5SLV4_ZIZPA</name>
<feature type="compositionally biased region" description="Low complexity" evidence="1">
    <location>
        <begin position="109"/>
        <end position="134"/>
    </location>
</feature>
<evidence type="ECO:0000256" key="1">
    <source>
        <dbReference type="SAM" id="MobiDB-lite"/>
    </source>
</evidence>
<dbReference type="PANTHER" id="PTHR47340:SF1">
    <property type="entry name" value="DUPLICATED HOMEODOMAIN-LIKE SUPERFAMILY PROTEIN"/>
    <property type="match status" value="1"/>
</dbReference>
<reference evidence="2" key="1">
    <citation type="journal article" date="2021" name="bioRxiv">
        <title>Whole Genome Assembly and Annotation of Northern Wild Rice, Zizania palustris L., Supports a Whole Genome Duplication in the Zizania Genus.</title>
        <authorList>
            <person name="Haas M."/>
            <person name="Kono T."/>
            <person name="Macchietto M."/>
            <person name="Millas R."/>
            <person name="McGilp L."/>
            <person name="Shao M."/>
            <person name="Duquette J."/>
            <person name="Hirsch C.N."/>
            <person name="Kimball J."/>
        </authorList>
    </citation>
    <scope>NUCLEOTIDE SEQUENCE</scope>
    <source>
        <tissue evidence="2">Fresh leaf tissue</tissue>
    </source>
</reference>
<proteinExistence type="predicted"/>
<dbReference type="EMBL" id="JAAALK010000284">
    <property type="protein sequence ID" value="KAG8067027.1"/>
    <property type="molecule type" value="Genomic_DNA"/>
</dbReference>
<dbReference type="AlphaFoldDB" id="A0A8J5SLV4"/>